<evidence type="ECO:0000256" key="4">
    <source>
        <dbReference type="ARBA" id="ARBA00022679"/>
    </source>
</evidence>
<evidence type="ECO:0000259" key="16">
    <source>
        <dbReference type="PROSITE" id="PS50110"/>
    </source>
</evidence>
<keyword evidence="11" id="KW-0804">Transcription</keyword>
<dbReference type="PANTHER" id="PTHR43547:SF2">
    <property type="entry name" value="HYBRID SIGNAL TRANSDUCTION HISTIDINE KINASE C"/>
    <property type="match status" value="1"/>
</dbReference>
<evidence type="ECO:0000256" key="12">
    <source>
        <dbReference type="PROSITE-ProRule" id="PRU00169"/>
    </source>
</evidence>
<dbReference type="SMART" id="SM00448">
    <property type="entry name" value="REC"/>
    <property type="match status" value="1"/>
</dbReference>
<comment type="catalytic activity">
    <reaction evidence="1">
        <text>ATP + protein L-histidine = ADP + protein N-phospho-L-histidine.</text>
        <dbReference type="EC" id="2.7.13.3"/>
    </reaction>
</comment>
<feature type="domain" description="HTH araC/xylS-type" evidence="14">
    <location>
        <begin position="854"/>
        <end position="953"/>
    </location>
</feature>
<dbReference type="GO" id="GO:0003700">
    <property type="term" value="F:DNA-binding transcription factor activity"/>
    <property type="evidence" value="ECO:0007669"/>
    <property type="project" value="InterPro"/>
</dbReference>
<keyword evidence="4" id="KW-0808">Transferase</keyword>
<dbReference type="SMART" id="SM00342">
    <property type="entry name" value="HTH_ARAC"/>
    <property type="match status" value="1"/>
</dbReference>
<dbReference type="InterPro" id="IPR004358">
    <property type="entry name" value="Sig_transdc_His_kin-like_C"/>
</dbReference>
<dbReference type="InterPro" id="IPR036890">
    <property type="entry name" value="HATPase_C_sf"/>
</dbReference>
<dbReference type="InterPro" id="IPR011006">
    <property type="entry name" value="CheY-like_superfamily"/>
</dbReference>
<dbReference type="InterPro" id="IPR011623">
    <property type="entry name" value="7TMR_DISM_rcpt_extracell_dom1"/>
</dbReference>
<dbReference type="Gene3D" id="3.40.50.2300">
    <property type="match status" value="1"/>
</dbReference>
<dbReference type="InterPro" id="IPR005467">
    <property type="entry name" value="His_kinase_dom"/>
</dbReference>
<organism evidence="17 18">
    <name type="scientific">Leeuwenhoekiella nanhaiensis</name>
    <dbReference type="NCBI Taxonomy" id="1655491"/>
    <lineage>
        <taxon>Bacteria</taxon>
        <taxon>Pseudomonadati</taxon>
        <taxon>Bacteroidota</taxon>
        <taxon>Flavobacteriia</taxon>
        <taxon>Flavobacteriales</taxon>
        <taxon>Flavobacteriaceae</taxon>
        <taxon>Leeuwenhoekiella</taxon>
    </lineage>
</organism>
<dbReference type="SMART" id="SM00387">
    <property type="entry name" value="HATPase_c"/>
    <property type="match status" value="1"/>
</dbReference>
<evidence type="ECO:0000256" key="7">
    <source>
        <dbReference type="ARBA" id="ARBA00022840"/>
    </source>
</evidence>
<comment type="caution">
    <text evidence="17">The sequence shown here is derived from an EMBL/GenBank/DDBJ whole genome shotgun (WGS) entry which is preliminary data.</text>
</comment>
<dbReference type="InterPro" id="IPR003594">
    <property type="entry name" value="HATPase_dom"/>
</dbReference>
<name>A0A2G1VSE6_9FLAO</name>
<dbReference type="GO" id="GO:0005524">
    <property type="term" value="F:ATP binding"/>
    <property type="evidence" value="ECO:0007669"/>
    <property type="project" value="UniProtKB-KW"/>
</dbReference>
<evidence type="ECO:0000256" key="6">
    <source>
        <dbReference type="ARBA" id="ARBA00022777"/>
    </source>
</evidence>
<evidence type="ECO:0000256" key="10">
    <source>
        <dbReference type="ARBA" id="ARBA00023125"/>
    </source>
</evidence>
<dbReference type="InterPro" id="IPR036097">
    <property type="entry name" value="HisK_dim/P_sf"/>
</dbReference>
<keyword evidence="8" id="KW-0902">Two-component regulatory system</keyword>
<evidence type="ECO:0000259" key="15">
    <source>
        <dbReference type="PROSITE" id="PS50109"/>
    </source>
</evidence>
<feature type="transmembrane region" description="Helical" evidence="13">
    <location>
        <begin position="202"/>
        <end position="222"/>
    </location>
</feature>
<dbReference type="InterPro" id="IPR018060">
    <property type="entry name" value="HTH_AraC"/>
</dbReference>
<gene>
    <name evidence="17" type="ORF">CJ305_10640</name>
</gene>
<evidence type="ECO:0000259" key="14">
    <source>
        <dbReference type="PROSITE" id="PS01124"/>
    </source>
</evidence>
<dbReference type="InterPro" id="IPR018062">
    <property type="entry name" value="HTH_AraC-typ_CS"/>
</dbReference>
<keyword evidence="7" id="KW-0067">ATP-binding</keyword>
<keyword evidence="13" id="KW-0472">Membrane</keyword>
<dbReference type="Gene3D" id="2.60.40.2380">
    <property type="match status" value="1"/>
</dbReference>
<evidence type="ECO:0000313" key="18">
    <source>
        <dbReference type="Proteomes" id="UP000229433"/>
    </source>
</evidence>
<feature type="transmembrane region" description="Helical" evidence="13">
    <location>
        <begin position="353"/>
        <end position="375"/>
    </location>
</feature>
<dbReference type="SUPFAM" id="SSF46689">
    <property type="entry name" value="Homeodomain-like"/>
    <property type="match status" value="1"/>
</dbReference>
<dbReference type="RefSeq" id="WP_099646240.1">
    <property type="nucleotide sequence ID" value="NZ_KZ319290.1"/>
</dbReference>
<reference evidence="17 18" key="1">
    <citation type="submission" date="2017-08" db="EMBL/GenBank/DDBJ databases">
        <title>The whole genome shortgun sequences of strain Leeuwenhoekiella nanhaiensis G18 from the South China Sea.</title>
        <authorList>
            <person name="Liu Q."/>
        </authorList>
    </citation>
    <scope>NUCLEOTIDE SEQUENCE [LARGE SCALE GENOMIC DNA]</scope>
    <source>
        <strain evidence="17 18">G18</strain>
    </source>
</reference>
<dbReference type="SUPFAM" id="SSF55874">
    <property type="entry name" value="ATPase domain of HSP90 chaperone/DNA topoisomerase II/histidine kinase"/>
    <property type="match status" value="1"/>
</dbReference>
<dbReference type="SMART" id="SM00388">
    <property type="entry name" value="HisKA"/>
    <property type="match status" value="1"/>
</dbReference>
<evidence type="ECO:0000313" key="17">
    <source>
        <dbReference type="EMBL" id="PHQ29389.1"/>
    </source>
</evidence>
<dbReference type="Gene3D" id="1.10.10.60">
    <property type="entry name" value="Homeodomain-like"/>
    <property type="match status" value="1"/>
</dbReference>
<keyword evidence="3 12" id="KW-0597">Phosphoprotein</keyword>
<keyword evidence="18" id="KW-1185">Reference proteome</keyword>
<feature type="domain" description="Histidine kinase" evidence="15">
    <location>
        <begin position="443"/>
        <end position="664"/>
    </location>
</feature>
<sequence>MLRALKILVFTGVLGCVNLAYSQQIHRIDTLYPVHSLDYALAVYPDSTQSLSPEMLLDNLPKDHLKGDQLPRYLEVGTVYWGRLSLEAKQPLTGWALHFEDYMIGPPAWTKSNGKVDVYAYSGDNLLFHQRTGLSYPRAARAFQESLAYNRVSLADLPVNTPVTLLIRVEGNAMGYPHYFNLTARSSKQGFYHEFNQVQHSFNVFLFGVTFIIFLYHLLQFFYLRERIYLWFSTWLFFCTLTQGMTSGMVLNTTSNAYYILWLVIATSILYSYWFFGRAFVNSKEKFPRLDKLMLGLALFVLLEILITGLYTLLFKPQVYYTAVGPHYIFLNIYTLAGLILSFVLLSKKDRFARYFGVGSLVGSLMMLIGTLWSLKLITPPFRIDPFAASIFLQIIIFSFGIAYRRQTLAKKAEAERLETQRAQIEIQRVRDLDELKTRFFTNISHEFRTPLTLIQGIFSQAKPGKKSASDAERIELPLKSYEVVARNTRRLELLIDELLELAKLESGTVKLTLHQGDVVQFVRALVFSYESLAERKNISLSVTGMTETPVDSYYDPGKLEKIVVNILSNAFKYSPEGGSVSVSINHANDRLSLVVADTGKGIPEAEIPHIFDRFYRTEGSEAKGSGIGLALCKELVAVHGGEIHVSSTLGKGSSFTLQLPTSLVNLPKDAYVQTSRDPYAPASPEFTADGDEIAESSVSKDLQKPHILVVEDNADLRNFIKGILQDHYEISTAVDGEQGEEVALKELPDLVLSDVMMPKKSGLELCHNLKNNTKTSHIPVILLTAKADHSHKMDGLQRGADSYLTKPFQEEELLVRIQNLLTAKEKLWQRFKNSGSMLVDDLELNSLDDAFLQQVFKSIEAEMHEEDFSVEKLAQRVGFSRTQLHRKLKALIDKSPSQLLNEIRLNKAHQLLTHKTGSVSEIAYAVGFSNMSYFTKRFKEKFGETPSTLLESDETSN</sequence>
<evidence type="ECO:0000256" key="1">
    <source>
        <dbReference type="ARBA" id="ARBA00000085"/>
    </source>
</evidence>
<dbReference type="CDD" id="cd17574">
    <property type="entry name" value="REC_OmpR"/>
    <property type="match status" value="1"/>
</dbReference>
<dbReference type="Pfam" id="PF12833">
    <property type="entry name" value="HTH_18"/>
    <property type="match status" value="1"/>
</dbReference>
<dbReference type="PROSITE" id="PS50109">
    <property type="entry name" value="HIS_KIN"/>
    <property type="match status" value="1"/>
</dbReference>
<keyword evidence="13" id="KW-0812">Transmembrane</keyword>
<accession>A0A2G1VSE6</accession>
<feature type="transmembrane region" description="Helical" evidence="13">
    <location>
        <begin position="293"/>
        <end position="315"/>
    </location>
</feature>
<dbReference type="Pfam" id="PF00512">
    <property type="entry name" value="HisKA"/>
    <property type="match status" value="1"/>
</dbReference>
<dbReference type="FunFam" id="3.30.565.10:FF:000037">
    <property type="entry name" value="Hybrid sensor histidine kinase/response regulator"/>
    <property type="match status" value="1"/>
</dbReference>
<dbReference type="PROSITE" id="PS00041">
    <property type="entry name" value="HTH_ARAC_FAMILY_1"/>
    <property type="match status" value="1"/>
</dbReference>
<dbReference type="OrthoDB" id="358279at2"/>
<protein>
    <recommendedName>
        <fullName evidence="2">histidine kinase</fullName>
        <ecNumber evidence="2">2.7.13.3</ecNumber>
    </recommendedName>
</protein>
<dbReference type="SUPFAM" id="SSF47384">
    <property type="entry name" value="Homodimeric domain of signal transducing histidine kinase"/>
    <property type="match status" value="1"/>
</dbReference>
<evidence type="ECO:0000256" key="2">
    <source>
        <dbReference type="ARBA" id="ARBA00012438"/>
    </source>
</evidence>
<dbReference type="InterPro" id="IPR001789">
    <property type="entry name" value="Sig_transdc_resp-reg_receiver"/>
</dbReference>
<feature type="modified residue" description="4-aspartylphosphate" evidence="12">
    <location>
        <position position="755"/>
    </location>
</feature>
<dbReference type="GO" id="GO:0000155">
    <property type="term" value="F:phosphorelay sensor kinase activity"/>
    <property type="evidence" value="ECO:0007669"/>
    <property type="project" value="InterPro"/>
</dbReference>
<dbReference type="InterPro" id="IPR003661">
    <property type="entry name" value="HisK_dim/P_dom"/>
</dbReference>
<dbReference type="Gene3D" id="3.30.565.10">
    <property type="entry name" value="Histidine kinase-like ATPase, C-terminal domain"/>
    <property type="match status" value="1"/>
</dbReference>
<dbReference type="PROSITE" id="PS50110">
    <property type="entry name" value="RESPONSE_REGULATORY"/>
    <property type="match status" value="1"/>
</dbReference>
<feature type="transmembrane region" description="Helical" evidence="13">
    <location>
        <begin position="327"/>
        <end position="346"/>
    </location>
</feature>
<dbReference type="PRINTS" id="PR00344">
    <property type="entry name" value="BCTRLSENSOR"/>
</dbReference>
<keyword evidence="10" id="KW-0238">DNA-binding</keyword>
<evidence type="ECO:0000256" key="3">
    <source>
        <dbReference type="ARBA" id="ARBA00022553"/>
    </source>
</evidence>
<dbReference type="InterPro" id="IPR009057">
    <property type="entry name" value="Homeodomain-like_sf"/>
</dbReference>
<keyword evidence="6" id="KW-0418">Kinase</keyword>
<keyword evidence="5" id="KW-0547">Nucleotide-binding</keyword>
<dbReference type="Pfam" id="PF02518">
    <property type="entry name" value="HATPase_c"/>
    <property type="match status" value="1"/>
</dbReference>
<evidence type="ECO:0000256" key="13">
    <source>
        <dbReference type="SAM" id="Phobius"/>
    </source>
</evidence>
<dbReference type="CDD" id="cd00082">
    <property type="entry name" value="HisKA"/>
    <property type="match status" value="1"/>
</dbReference>
<feature type="domain" description="Response regulatory" evidence="16">
    <location>
        <begin position="707"/>
        <end position="822"/>
    </location>
</feature>
<dbReference type="Pfam" id="PF07695">
    <property type="entry name" value="7TMR-DISM_7TM"/>
    <property type="match status" value="1"/>
</dbReference>
<evidence type="ECO:0000256" key="8">
    <source>
        <dbReference type="ARBA" id="ARBA00023012"/>
    </source>
</evidence>
<keyword evidence="13" id="KW-1133">Transmembrane helix</keyword>
<dbReference type="Pfam" id="PF00072">
    <property type="entry name" value="Response_reg"/>
    <property type="match status" value="1"/>
</dbReference>
<dbReference type="AlphaFoldDB" id="A0A2G1VSE6"/>
<dbReference type="EC" id="2.7.13.3" evidence="2"/>
<evidence type="ECO:0000256" key="9">
    <source>
        <dbReference type="ARBA" id="ARBA00023015"/>
    </source>
</evidence>
<dbReference type="Gene3D" id="1.10.287.130">
    <property type="match status" value="1"/>
</dbReference>
<dbReference type="PANTHER" id="PTHR43547">
    <property type="entry name" value="TWO-COMPONENT HISTIDINE KINASE"/>
    <property type="match status" value="1"/>
</dbReference>
<dbReference type="GO" id="GO:0043565">
    <property type="term" value="F:sequence-specific DNA binding"/>
    <property type="evidence" value="ECO:0007669"/>
    <property type="project" value="InterPro"/>
</dbReference>
<feature type="transmembrane region" description="Helical" evidence="13">
    <location>
        <begin position="229"/>
        <end position="251"/>
    </location>
</feature>
<evidence type="ECO:0000256" key="5">
    <source>
        <dbReference type="ARBA" id="ARBA00022741"/>
    </source>
</evidence>
<feature type="transmembrane region" description="Helical" evidence="13">
    <location>
        <begin position="257"/>
        <end position="281"/>
    </location>
</feature>
<dbReference type="SUPFAM" id="SSF52172">
    <property type="entry name" value="CheY-like"/>
    <property type="match status" value="1"/>
</dbReference>
<dbReference type="EMBL" id="NQXA01000007">
    <property type="protein sequence ID" value="PHQ29389.1"/>
    <property type="molecule type" value="Genomic_DNA"/>
</dbReference>
<dbReference type="CDD" id="cd00075">
    <property type="entry name" value="HATPase"/>
    <property type="match status" value="1"/>
</dbReference>
<dbReference type="PROSITE" id="PS01124">
    <property type="entry name" value="HTH_ARAC_FAMILY_2"/>
    <property type="match status" value="1"/>
</dbReference>
<evidence type="ECO:0000256" key="11">
    <source>
        <dbReference type="ARBA" id="ARBA00023163"/>
    </source>
</evidence>
<keyword evidence="9" id="KW-0805">Transcription regulation</keyword>
<dbReference type="Proteomes" id="UP000229433">
    <property type="component" value="Unassembled WGS sequence"/>
</dbReference>
<proteinExistence type="predicted"/>